<accession>A0A543BPL3</accession>
<dbReference type="InterPro" id="IPR035903">
    <property type="entry name" value="HesB-like_dom_sf"/>
</dbReference>
<evidence type="ECO:0000313" key="1">
    <source>
        <dbReference type="EMBL" id="TQL86766.1"/>
    </source>
</evidence>
<proteinExistence type="predicted"/>
<dbReference type="RefSeq" id="WP_141872587.1">
    <property type="nucleotide sequence ID" value="NZ_VFOX01000001.1"/>
</dbReference>
<name>A0A543BPL3_9MICO</name>
<gene>
    <name evidence="1" type="ORF">FB560_2430</name>
</gene>
<dbReference type="Gene3D" id="2.60.300.12">
    <property type="entry name" value="HesB-like domain"/>
    <property type="match status" value="1"/>
</dbReference>
<keyword evidence="2" id="KW-1185">Reference proteome</keyword>
<dbReference type="OrthoDB" id="4868950at2"/>
<comment type="caution">
    <text evidence="1">The sequence shown here is derived from an EMBL/GenBank/DDBJ whole genome shotgun (WGS) entry which is preliminary data.</text>
</comment>
<organism evidence="1 2">
    <name type="scientific">Microbacterium saperdae</name>
    <dbReference type="NCBI Taxonomy" id="69368"/>
    <lineage>
        <taxon>Bacteria</taxon>
        <taxon>Bacillati</taxon>
        <taxon>Actinomycetota</taxon>
        <taxon>Actinomycetes</taxon>
        <taxon>Micrococcales</taxon>
        <taxon>Microbacteriaceae</taxon>
        <taxon>Microbacterium</taxon>
    </lineage>
</organism>
<dbReference type="AlphaFoldDB" id="A0A543BPL3"/>
<sequence length="99" mass="10217">MLTLTDNATAIVTTLVTRQSEAPDAGLRIHSTAAQEQGGGARLAVLVTTVPEPEDQIVEVSGTRLFLDEAASAALEDKILDAGVDDEGSVSFAVLPKVA</sequence>
<dbReference type="Proteomes" id="UP000317209">
    <property type="component" value="Unassembled WGS sequence"/>
</dbReference>
<reference evidence="1 2" key="1">
    <citation type="submission" date="2019-06" db="EMBL/GenBank/DDBJ databases">
        <title>Sequencing the genomes of 1000 actinobacteria strains.</title>
        <authorList>
            <person name="Klenk H.-P."/>
        </authorList>
    </citation>
    <scope>NUCLEOTIDE SEQUENCE [LARGE SCALE GENOMIC DNA]</scope>
    <source>
        <strain evidence="1 2">DSM 20169</strain>
    </source>
</reference>
<dbReference type="EMBL" id="VFOX01000001">
    <property type="protein sequence ID" value="TQL86766.1"/>
    <property type="molecule type" value="Genomic_DNA"/>
</dbReference>
<dbReference type="SUPFAM" id="SSF89360">
    <property type="entry name" value="HesB-like domain"/>
    <property type="match status" value="1"/>
</dbReference>
<protein>
    <submittedName>
        <fullName evidence="1">Fe-S cluster assembly iron-binding protein IscA</fullName>
    </submittedName>
</protein>
<evidence type="ECO:0000313" key="2">
    <source>
        <dbReference type="Proteomes" id="UP000317209"/>
    </source>
</evidence>